<dbReference type="Gene3D" id="6.10.140.1340">
    <property type="match status" value="1"/>
</dbReference>
<dbReference type="EMBL" id="NFZW01000001">
    <property type="protein sequence ID" value="RFA39614.1"/>
    <property type="molecule type" value="Genomic_DNA"/>
</dbReference>
<proteinExistence type="predicted"/>
<evidence type="ECO:0000313" key="2">
    <source>
        <dbReference type="EMBL" id="RFA39614.1"/>
    </source>
</evidence>
<comment type="caution">
    <text evidence="2">The sequence shown here is derived from an EMBL/GenBank/DDBJ whole genome shotgun (WGS) entry which is preliminary data.</text>
</comment>
<accession>A0A3E0X4E4</accession>
<organism evidence="2 3">
    <name type="scientific">Alkalilimnicola ehrlichii</name>
    <dbReference type="NCBI Taxonomy" id="351052"/>
    <lineage>
        <taxon>Bacteria</taxon>
        <taxon>Pseudomonadati</taxon>
        <taxon>Pseudomonadota</taxon>
        <taxon>Gammaproteobacteria</taxon>
        <taxon>Chromatiales</taxon>
        <taxon>Ectothiorhodospiraceae</taxon>
        <taxon>Alkalilimnicola</taxon>
    </lineage>
</organism>
<evidence type="ECO:0000313" key="3">
    <source>
        <dbReference type="Proteomes" id="UP000256763"/>
    </source>
</evidence>
<gene>
    <name evidence="2" type="ORF">CAL65_02380</name>
</gene>
<reference evidence="3" key="1">
    <citation type="submission" date="2017-05" db="EMBL/GenBank/DDBJ databases">
        <authorList>
            <person name="Sharma S."/>
            <person name="Sidhu C."/>
            <person name="Pinnaka A.K."/>
        </authorList>
    </citation>
    <scope>NUCLEOTIDE SEQUENCE [LARGE SCALE GENOMIC DNA]</scope>
    <source>
        <strain evidence="3">AK93</strain>
    </source>
</reference>
<evidence type="ECO:0008006" key="4">
    <source>
        <dbReference type="Google" id="ProtNLM"/>
    </source>
</evidence>
<keyword evidence="3" id="KW-1185">Reference proteome</keyword>
<name>A0A3E0X4E4_9GAMM</name>
<feature type="region of interest" description="Disordered" evidence="1">
    <location>
        <begin position="131"/>
        <end position="164"/>
    </location>
</feature>
<dbReference type="RefSeq" id="WP_116347370.1">
    <property type="nucleotide sequence ID" value="NZ_NFZW01000001.1"/>
</dbReference>
<feature type="compositionally biased region" description="Basic and acidic residues" evidence="1">
    <location>
        <begin position="131"/>
        <end position="141"/>
    </location>
</feature>
<dbReference type="AlphaFoldDB" id="A0A3E0X4E4"/>
<sequence>MEAPTTTGRITQRHRHATEQIRRELEYRLTYFAEHPDRIDDRLAELDSEWDIERSLMANASTLALVGTALALLGRRRYLLLSVLVSAFLLQHAVQGWCPPLPLLRRLGVRAQYEIELERYALKVLRGDFDKAKDERKKPEATLDLLGGRSAAHEERGAGKARRS</sequence>
<protein>
    <recommendedName>
        <fullName evidence="4">DUF2892 domain-containing protein</fullName>
    </recommendedName>
</protein>
<dbReference type="Proteomes" id="UP000256763">
    <property type="component" value="Unassembled WGS sequence"/>
</dbReference>
<evidence type="ECO:0000256" key="1">
    <source>
        <dbReference type="SAM" id="MobiDB-lite"/>
    </source>
</evidence>